<dbReference type="Proteomes" id="UP000601223">
    <property type="component" value="Unassembled WGS sequence"/>
</dbReference>
<name>A0A8J3JGB7_9ACTN</name>
<evidence type="ECO:0000313" key="4">
    <source>
        <dbReference type="Proteomes" id="UP000601223"/>
    </source>
</evidence>
<comment type="caution">
    <text evidence="3">The sequence shown here is derived from an EMBL/GenBank/DDBJ whole genome shotgun (WGS) entry which is preliminary data.</text>
</comment>
<keyword evidence="2" id="KW-0812">Transmembrane</keyword>
<feature type="compositionally biased region" description="Low complexity" evidence="1">
    <location>
        <begin position="72"/>
        <end position="89"/>
    </location>
</feature>
<feature type="region of interest" description="Disordered" evidence="1">
    <location>
        <begin position="72"/>
        <end position="112"/>
    </location>
</feature>
<organism evidence="3 4">
    <name type="scientific">Catellatospora bangladeshensis</name>
    <dbReference type="NCBI Taxonomy" id="310355"/>
    <lineage>
        <taxon>Bacteria</taxon>
        <taxon>Bacillati</taxon>
        <taxon>Actinomycetota</taxon>
        <taxon>Actinomycetes</taxon>
        <taxon>Micromonosporales</taxon>
        <taxon>Micromonosporaceae</taxon>
        <taxon>Catellatospora</taxon>
    </lineage>
</organism>
<gene>
    <name evidence="3" type="ORF">Cba03nite_13360</name>
</gene>
<feature type="compositionally biased region" description="Pro residues" evidence="1">
    <location>
        <begin position="90"/>
        <end position="108"/>
    </location>
</feature>
<sequence>MSETGPVARPRHLYRNLVLWSAVAAVASVLLGGVLMRTSDGDPATVPAAAAPSAGPGEADLSAAAQLAAIPSPGASTLPSPAASAAPKPSAKPSPPPPRSPAPAPKPACTPFGTVSANVPKADGSFTFRVSGMEEKPVKWCPGQRRRVLWASYVYQADGSSKLFASKVGYLTQAQPTLDMKLVTDQPDCRVSWYIVATDAAIPKTVPPGGRAFHRAIGYKWEDEPERCP</sequence>
<proteinExistence type="predicted"/>
<keyword evidence="4" id="KW-1185">Reference proteome</keyword>
<feature type="transmembrane region" description="Helical" evidence="2">
    <location>
        <begin position="17"/>
        <end position="36"/>
    </location>
</feature>
<dbReference type="RefSeq" id="WP_203743072.1">
    <property type="nucleotide sequence ID" value="NZ_BONF01000008.1"/>
</dbReference>
<keyword evidence="2" id="KW-0472">Membrane</keyword>
<evidence type="ECO:0000256" key="2">
    <source>
        <dbReference type="SAM" id="Phobius"/>
    </source>
</evidence>
<protein>
    <submittedName>
        <fullName evidence="3">Uncharacterized protein</fullName>
    </submittedName>
</protein>
<dbReference type="AlphaFoldDB" id="A0A8J3JGB7"/>
<evidence type="ECO:0000313" key="3">
    <source>
        <dbReference type="EMBL" id="GIF79987.1"/>
    </source>
</evidence>
<accession>A0A8J3JGB7</accession>
<keyword evidence="2" id="KW-1133">Transmembrane helix</keyword>
<dbReference type="EMBL" id="BONF01000008">
    <property type="protein sequence ID" value="GIF79987.1"/>
    <property type="molecule type" value="Genomic_DNA"/>
</dbReference>
<evidence type="ECO:0000256" key="1">
    <source>
        <dbReference type="SAM" id="MobiDB-lite"/>
    </source>
</evidence>
<reference evidence="3 4" key="1">
    <citation type="submission" date="2021-01" db="EMBL/GenBank/DDBJ databases">
        <title>Whole genome shotgun sequence of Catellatospora bangladeshensis NBRC 107357.</title>
        <authorList>
            <person name="Komaki H."/>
            <person name="Tamura T."/>
        </authorList>
    </citation>
    <scope>NUCLEOTIDE SEQUENCE [LARGE SCALE GENOMIC DNA]</scope>
    <source>
        <strain evidence="3 4">NBRC 107357</strain>
    </source>
</reference>